<evidence type="ECO:0000313" key="1">
    <source>
        <dbReference type="EMBL" id="GFZ05228.1"/>
    </source>
</evidence>
<dbReference type="PANTHER" id="PTHR33240:SF15">
    <property type="entry name" value="GAG-PRO-LIKE PROTEIN"/>
    <property type="match status" value="1"/>
</dbReference>
<comment type="caution">
    <text evidence="1">The sequence shown here is derived from an EMBL/GenBank/DDBJ whole genome shotgun (WGS) entry which is preliminary data.</text>
</comment>
<dbReference type="OrthoDB" id="1752268at2759"/>
<dbReference type="AlphaFoldDB" id="A0A7J0G386"/>
<dbReference type="Proteomes" id="UP000585474">
    <property type="component" value="Unassembled WGS sequence"/>
</dbReference>
<keyword evidence="2" id="KW-1185">Reference proteome</keyword>
<dbReference type="EMBL" id="BJWL01000017">
    <property type="protein sequence ID" value="GFZ05228.1"/>
    <property type="molecule type" value="Genomic_DNA"/>
</dbReference>
<name>A0A7J0G386_9ERIC</name>
<proteinExistence type="predicted"/>
<accession>A0A7J0G386</accession>
<gene>
    <name evidence="1" type="ORF">Acr_17g0008000</name>
</gene>
<reference evidence="1 2" key="1">
    <citation type="submission" date="2019-07" db="EMBL/GenBank/DDBJ databases">
        <title>De Novo Assembly of kiwifruit Actinidia rufa.</title>
        <authorList>
            <person name="Sugita-Konishi S."/>
            <person name="Sato K."/>
            <person name="Mori E."/>
            <person name="Abe Y."/>
            <person name="Kisaki G."/>
            <person name="Hamano K."/>
            <person name="Suezawa K."/>
            <person name="Otani M."/>
            <person name="Fukuda T."/>
            <person name="Manabe T."/>
            <person name="Gomi K."/>
            <person name="Tabuchi M."/>
            <person name="Akimitsu K."/>
            <person name="Kataoka I."/>
        </authorList>
    </citation>
    <scope>NUCLEOTIDE SEQUENCE [LARGE SCALE GENOMIC DNA]</scope>
    <source>
        <strain evidence="2">cv. Fuchu</strain>
    </source>
</reference>
<protein>
    <submittedName>
        <fullName evidence="1">Uncharacterized protein</fullName>
    </submittedName>
</protein>
<evidence type="ECO:0000313" key="2">
    <source>
        <dbReference type="Proteomes" id="UP000585474"/>
    </source>
</evidence>
<dbReference type="PANTHER" id="PTHR33240">
    <property type="entry name" value="OS08G0508500 PROTEIN"/>
    <property type="match status" value="1"/>
</dbReference>
<sequence>MFHKDNGHNTEDCFQLKKQIANLIKRGYLRKYVADRPRLGSLERGYIDNRPTTGDIQTIHGRFASRGYSSLSRKRHAREANRRAEEEVYNLSTPMAGAHQIIIFTNDNLKGLHLLHDDALVISATISIFNFQMILIDNGSSTDILFISAFDKIGIGRDRLHLFHTPLVGFGGNSTNPLWRIKLPLTLGVKPH</sequence>
<organism evidence="1 2">
    <name type="scientific">Actinidia rufa</name>
    <dbReference type="NCBI Taxonomy" id="165716"/>
    <lineage>
        <taxon>Eukaryota</taxon>
        <taxon>Viridiplantae</taxon>
        <taxon>Streptophyta</taxon>
        <taxon>Embryophyta</taxon>
        <taxon>Tracheophyta</taxon>
        <taxon>Spermatophyta</taxon>
        <taxon>Magnoliopsida</taxon>
        <taxon>eudicotyledons</taxon>
        <taxon>Gunneridae</taxon>
        <taxon>Pentapetalae</taxon>
        <taxon>asterids</taxon>
        <taxon>Ericales</taxon>
        <taxon>Actinidiaceae</taxon>
        <taxon>Actinidia</taxon>
    </lineage>
</organism>